<organism evidence="6 7">
    <name type="scientific">Neptuniibacter caesariensis</name>
    <dbReference type="NCBI Taxonomy" id="207954"/>
    <lineage>
        <taxon>Bacteria</taxon>
        <taxon>Pseudomonadati</taxon>
        <taxon>Pseudomonadota</taxon>
        <taxon>Gammaproteobacteria</taxon>
        <taxon>Oceanospirillales</taxon>
        <taxon>Oceanospirillaceae</taxon>
        <taxon>Neptuniibacter</taxon>
    </lineage>
</organism>
<keyword evidence="2" id="KW-0812">Transmembrane</keyword>
<dbReference type="SUPFAM" id="SSF55785">
    <property type="entry name" value="PYP-like sensor domain (PAS domain)"/>
    <property type="match status" value="1"/>
</dbReference>
<keyword evidence="2" id="KW-1133">Transmembrane helix</keyword>
<dbReference type="PROSITE" id="PS50112">
    <property type="entry name" value="PAS"/>
    <property type="match status" value="1"/>
</dbReference>
<dbReference type="InterPro" id="IPR000014">
    <property type="entry name" value="PAS"/>
</dbReference>
<dbReference type="InterPro" id="IPR043128">
    <property type="entry name" value="Rev_trsase/Diguanyl_cyclase"/>
</dbReference>
<dbReference type="PANTHER" id="PTHR44757:SF2">
    <property type="entry name" value="BIOFILM ARCHITECTURE MAINTENANCE PROTEIN MBAA"/>
    <property type="match status" value="1"/>
</dbReference>
<name>A0A7U8GR65_NEPCE</name>
<dbReference type="SMART" id="SM00267">
    <property type="entry name" value="GGDEF"/>
    <property type="match status" value="1"/>
</dbReference>
<dbReference type="Gene3D" id="3.30.70.270">
    <property type="match status" value="1"/>
</dbReference>
<dbReference type="CDD" id="cd00130">
    <property type="entry name" value="PAS"/>
    <property type="match status" value="1"/>
</dbReference>
<dbReference type="EMBL" id="AAOW01000011">
    <property type="protein sequence ID" value="EAR61017.1"/>
    <property type="molecule type" value="Genomic_DNA"/>
</dbReference>
<dbReference type="PROSITE" id="PS50883">
    <property type="entry name" value="EAL"/>
    <property type="match status" value="1"/>
</dbReference>
<accession>A0A7U8GR65</accession>
<evidence type="ECO:0000259" key="5">
    <source>
        <dbReference type="PROSITE" id="PS50887"/>
    </source>
</evidence>
<dbReference type="PANTHER" id="PTHR44757">
    <property type="entry name" value="DIGUANYLATE CYCLASE DGCP"/>
    <property type="match status" value="1"/>
</dbReference>
<feature type="domain" description="PAS" evidence="3">
    <location>
        <begin position="251"/>
        <end position="321"/>
    </location>
</feature>
<dbReference type="SUPFAM" id="SSF55073">
    <property type="entry name" value="Nucleotide cyclase"/>
    <property type="match status" value="1"/>
</dbReference>
<dbReference type="InterPro" id="IPR001633">
    <property type="entry name" value="EAL_dom"/>
</dbReference>
<evidence type="ECO:0000313" key="7">
    <source>
        <dbReference type="Proteomes" id="UP000002171"/>
    </source>
</evidence>
<sequence length="812" mass="91579">MTDTFIIKNRLAFRLAKYTVFIAFLIGFVLGTAQVLEDFQEQDSQLDETIDKILDASKPPAIRAVHTLDQALAQEVVFGLIQYPFIIKAKITDELGEVLAEQTASVSRTQTKWITEAISEHQKQYLLDLKAPEYANIEPGKLLVVIDQDQALQPFYERALAVLLSGIVRNVLLAIFMIAIFHVVLTKPLALLAKQFFELDPTKNRGKSFSVPKEHKETELGLLCSSGNEFVETVQQLLIENRENHHALERSENSLKQLINRVPQLILAVNSEGIVLFCNRKFAEFYSCRIDEVAGLSLLQLHNVDHEVEELNQIRRSVEVNQTEEAVTDFIWSSQTGKKLHFSITAAPFVYFSEPATLFVATDISEQKMVQDHISYMANHDTLTGLPNRALLNDRLEQALAASRRSGDLNALMFIDLDHFKNINDSLGHGVGDLLLKKVAEILINEVRSCDTVARLGGDEFVILLQAFQSDVDQVTQDVERVCHKLLTILSQPIEVKQHQLRIGASIGVVLFPMADKTLDDLMRFADTAMYHAKENGRNGFAFYHQAMSLAVEKQQNMESELHQAIEEEQFCVHYQPLVSVGGEIIGFEALLRWQHPEKGLMPPAEFIPSLEVSGLIVPVSNWLLGHCSRQIVKWKETGFWQPDWYVSVNISPLQFYQADMVPTMQQAISEGGAHLTDICLEITETVAIENIEFAVNRLKVIRELGMMIALDDFGTGYSSLSYLKDLPIDIVKIDRSFVQELGQKSKSQSIVEAVTNIARAYELKVVAEGIESHDQLMLAHNIGCDIFQGFFIERPQVAEKLKRTYLTRDLS</sequence>
<dbReference type="CDD" id="cd01949">
    <property type="entry name" value="GGDEF"/>
    <property type="match status" value="1"/>
</dbReference>
<dbReference type="AlphaFoldDB" id="A0A7U8GR65"/>
<gene>
    <name evidence="6" type="ORF">MED92_01369</name>
</gene>
<evidence type="ECO:0000259" key="4">
    <source>
        <dbReference type="PROSITE" id="PS50883"/>
    </source>
</evidence>
<evidence type="ECO:0000256" key="1">
    <source>
        <dbReference type="ARBA" id="ARBA00001946"/>
    </source>
</evidence>
<dbReference type="Proteomes" id="UP000002171">
    <property type="component" value="Unassembled WGS sequence"/>
</dbReference>
<feature type="transmembrane region" description="Helical" evidence="2">
    <location>
        <begin position="15"/>
        <end position="36"/>
    </location>
</feature>
<feature type="domain" description="EAL" evidence="4">
    <location>
        <begin position="555"/>
        <end position="810"/>
    </location>
</feature>
<feature type="domain" description="GGDEF" evidence="5">
    <location>
        <begin position="408"/>
        <end position="546"/>
    </location>
</feature>
<dbReference type="InterPro" id="IPR035919">
    <property type="entry name" value="EAL_sf"/>
</dbReference>
<dbReference type="Gene3D" id="3.20.20.450">
    <property type="entry name" value="EAL domain"/>
    <property type="match status" value="1"/>
</dbReference>
<dbReference type="Pfam" id="PF00989">
    <property type="entry name" value="PAS"/>
    <property type="match status" value="1"/>
</dbReference>
<dbReference type="PROSITE" id="PS50887">
    <property type="entry name" value="GGDEF"/>
    <property type="match status" value="1"/>
</dbReference>
<evidence type="ECO:0000313" key="6">
    <source>
        <dbReference type="EMBL" id="EAR61017.1"/>
    </source>
</evidence>
<dbReference type="Pfam" id="PF00990">
    <property type="entry name" value="GGDEF"/>
    <property type="match status" value="1"/>
</dbReference>
<dbReference type="GO" id="GO:0006355">
    <property type="term" value="P:regulation of DNA-templated transcription"/>
    <property type="evidence" value="ECO:0007669"/>
    <property type="project" value="InterPro"/>
</dbReference>
<dbReference type="InterPro" id="IPR029787">
    <property type="entry name" value="Nucleotide_cyclase"/>
</dbReference>
<comment type="cofactor">
    <cofactor evidence="1">
        <name>Mg(2+)</name>
        <dbReference type="ChEBI" id="CHEBI:18420"/>
    </cofactor>
</comment>
<dbReference type="InterPro" id="IPR052155">
    <property type="entry name" value="Biofilm_reg_signaling"/>
</dbReference>
<dbReference type="RefSeq" id="WP_007022293.1">
    <property type="nucleotide sequence ID" value="NZ_CH724127.1"/>
</dbReference>
<dbReference type="InterPro" id="IPR013767">
    <property type="entry name" value="PAS_fold"/>
</dbReference>
<evidence type="ECO:0000259" key="3">
    <source>
        <dbReference type="PROSITE" id="PS50112"/>
    </source>
</evidence>
<dbReference type="OrthoDB" id="9804951at2"/>
<dbReference type="Pfam" id="PF00563">
    <property type="entry name" value="EAL"/>
    <property type="match status" value="1"/>
</dbReference>
<dbReference type="FunFam" id="3.30.70.270:FF:000001">
    <property type="entry name" value="Diguanylate cyclase domain protein"/>
    <property type="match status" value="1"/>
</dbReference>
<dbReference type="SMART" id="SM00052">
    <property type="entry name" value="EAL"/>
    <property type="match status" value="1"/>
</dbReference>
<comment type="caution">
    <text evidence="6">The sequence shown here is derived from an EMBL/GenBank/DDBJ whole genome shotgun (WGS) entry which is preliminary data.</text>
</comment>
<dbReference type="GO" id="GO:0003824">
    <property type="term" value="F:catalytic activity"/>
    <property type="evidence" value="ECO:0007669"/>
    <property type="project" value="UniProtKB-ARBA"/>
</dbReference>
<dbReference type="InterPro" id="IPR035965">
    <property type="entry name" value="PAS-like_dom_sf"/>
</dbReference>
<dbReference type="Gene3D" id="3.30.450.20">
    <property type="entry name" value="PAS domain"/>
    <property type="match status" value="1"/>
</dbReference>
<dbReference type="NCBIfam" id="TIGR00229">
    <property type="entry name" value="sensory_box"/>
    <property type="match status" value="1"/>
</dbReference>
<proteinExistence type="predicted"/>
<dbReference type="CDD" id="cd01948">
    <property type="entry name" value="EAL"/>
    <property type="match status" value="1"/>
</dbReference>
<keyword evidence="2" id="KW-0472">Membrane</keyword>
<reference evidence="6 7" key="1">
    <citation type="submission" date="2006-02" db="EMBL/GenBank/DDBJ databases">
        <authorList>
            <person name="Pinhassi J."/>
            <person name="Pedros-Alio C."/>
            <person name="Ferriera S."/>
            <person name="Johnson J."/>
            <person name="Kravitz S."/>
            <person name="Halpern A."/>
            <person name="Remington K."/>
            <person name="Beeson K."/>
            <person name="Tran B."/>
            <person name="Rogers Y.-H."/>
            <person name="Friedman R."/>
            <person name="Venter J.C."/>
        </authorList>
    </citation>
    <scope>NUCLEOTIDE SEQUENCE [LARGE SCALE GENOMIC DNA]</scope>
    <source>
        <strain evidence="6 7">MED92</strain>
    </source>
</reference>
<dbReference type="NCBIfam" id="TIGR00254">
    <property type="entry name" value="GGDEF"/>
    <property type="match status" value="1"/>
</dbReference>
<dbReference type="SUPFAM" id="SSF141868">
    <property type="entry name" value="EAL domain-like"/>
    <property type="match status" value="1"/>
</dbReference>
<keyword evidence="7" id="KW-1185">Reference proteome</keyword>
<evidence type="ECO:0000256" key="2">
    <source>
        <dbReference type="SAM" id="Phobius"/>
    </source>
</evidence>
<dbReference type="InterPro" id="IPR000160">
    <property type="entry name" value="GGDEF_dom"/>
</dbReference>
<protein>
    <submittedName>
        <fullName evidence="6">Sensory box/GGDEF domain/EAL domain protein</fullName>
    </submittedName>
</protein>